<evidence type="ECO:0000256" key="6">
    <source>
        <dbReference type="ARBA" id="ARBA00022777"/>
    </source>
</evidence>
<comment type="similarity">
    <text evidence="11">In the C-terminal section; belongs to the cytidylyltransferase family.</text>
</comment>
<organism evidence="14 15">
    <name type="scientific">Candidatus Brevundimonas colombiensis</name>
    <dbReference type="NCBI Taxonomy" id="3121376"/>
    <lineage>
        <taxon>Bacteria</taxon>
        <taxon>Pseudomonadati</taxon>
        <taxon>Pseudomonadota</taxon>
        <taxon>Alphaproteobacteria</taxon>
        <taxon>Caulobacterales</taxon>
        <taxon>Caulobacteraceae</taxon>
        <taxon>Brevundimonas</taxon>
    </lineage>
</organism>
<comment type="function">
    <text evidence="1 11">Catalyzes the phosphorylation of D-glycero-D-manno-heptose 7-phosphate at the C-1 position to selectively form D-glycero-beta-D-manno-heptose-1,7-bisphosphate.</text>
</comment>
<dbReference type="Pfam" id="PF01467">
    <property type="entry name" value="CTP_transf_like"/>
    <property type="match status" value="1"/>
</dbReference>
<dbReference type="InterPro" id="IPR004821">
    <property type="entry name" value="Cyt_trans-like"/>
</dbReference>
<dbReference type="InterPro" id="IPR029056">
    <property type="entry name" value="Ribokinase-like"/>
</dbReference>
<sequence>MSDTLDLGALQSLLERVRGLKIACVGDLMLDRYVYGEVSRISPEAPIPVLRAARTVAMPGGVGNVARNIAALGGVARLGAVVGDDAAGAELTALIAAEPGIEDVLVRPAGAATIVKTRFVSAGQQLLRLDDEAAPVTVESSDAFSGASVYLLSDYAKGVVGDDLIAAALAAAKASGAPMVVDPKGRDFARYGAVDVIKPNASELAAATGLPVGTDAEVEMALGALLAATTTKAVIVTRAGKGMSLARRDAPVKHFPGRAREVFDVSGAGDTGLAAIGLALGAGVSLETAVQFAILASGVVVGKAGTAVVTPAELIEAEVSQHASAAVAKVTPLEELAADVETWRRQGLKVGFTNGCFDILHRGHVAYLAQARSWCDRLVVALNTDASVRRLKGEGRPVNDLDSRAVVIGGLASVDRVTSFDDPTPLALIERLKPDVLIKGSDYTREGVVGGDLVESWGGEVKLADFKDGFSTTRTIEKMTAGPQTTPAKGQEP</sequence>
<gene>
    <name evidence="14" type="primary">rfaE2</name>
    <name evidence="11" type="synonym">hldE</name>
    <name evidence="14" type="ORF">P0Y50_12630</name>
</gene>
<dbReference type="Gene3D" id="3.40.1190.20">
    <property type="match status" value="1"/>
</dbReference>
<dbReference type="PANTHER" id="PTHR46969">
    <property type="entry name" value="BIFUNCTIONAL PROTEIN HLDE"/>
    <property type="match status" value="1"/>
</dbReference>
<evidence type="ECO:0000259" key="12">
    <source>
        <dbReference type="Pfam" id="PF00294"/>
    </source>
</evidence>
<feature type="active site" evidence="11">
    <location>
        <position position="270"/>
    </location>
</feature>
<evidence type="ECO:0000256" key="1">
    <source>
        <dbReference type="ARBA" id="ARBA00002319"/>
    </source>
</evidence>
<comment type="function">
    <text evidence="2 11">Catalyzes the ADP transfer from ATP to D-glycero-beta-D-manno-heptose 1-phosphate, yielding ADP-D-glycero-beta-D-manno-heptose.</text>
</comment>
<keyword evidence="8 11" id="KW-0511">Multifunctional enzyme</keyword>
<evidence type="ECO:0000256" key="3">
    <source>
        <dbReference type="ARBA" id="ARBA00022679"/>
    </source>
</evidence>
<evidence type="ECO:0000256" key="9">
    <source>
        <dbReference type="ARBA" id="ARBA00023277"/>
    </source>
</evidence>
<evidence type="ECO:0000313" key="14">
    <source>
        <dbReference type="EMBL" id="WEK39377.1"/>
    </source>
</evidence>
<feature type="domain" description="Cytidyltransferase-like" evidence="13">
    <location>
        <begin position="352"/>
        <end position="446"/>
    </location>
</feature>
<evidence type="ECO:0000256" key="7">
    <source>
        <dbReference type="ARBA" id="ARBA00022840"/>
    </source>
</evidence>
<keyword evidence="4 11" id="KW-0548">Nucleotidyltransferase</keyword>
<evidence type="ECO:0000256" key="5">
    <source>
        <dbReference type="ARBA" id="ARBA00022741"/>
    </source>
</evidence>
<keyword evidence="3 11" id="KW-0808">Transferase</keyword>
<keyword evidence="9 11" id="KW-0119">Carbohydrate metabolism</keyword>
<dbReference type="SUPFAM" id="SSF53613">
    <property type="entry name" value="Ribokinase-like"/>
    <property type="match status" value="1"/>
</dbReference>
<comment type="catalytic activity">
    <reaction evidence="10 11">
        <text>D-glycero-beta-D-manno-heptose 1-phosphate + ATP + H(+) = ADP-D-glycero-beta-D-manno-heptose + diphosphate</text>
        <dbReference type="Rhea" id="RHEA:27465"/>
        <dbReference type="ChEBI" id="CHEBI:15378"/>
        <dbReference type="ChEBI" id="CHEBI:30616"/>
        <dbReference type="ChEBI" id="CHEBI:33019"/>
        <dbReference type="ChEBI" id="CHEBI:59967"/>
        <dbReference type="ChEBI" id="CHEBI:61593"/>
        <dbReference type="EC" id="2.7.7.70"/>
    </reaction>
</comment>
<dbReference type="NCBIfam" id="TIGR00125">
    <property type="entry name" value="cyt_tran_rel"/>
    <property type="match status" value="1"/>
</dbReference>
<evidence type="ECO:0000256" key="11">
    <source>
        <dbReference type="HAMAP-Rule" id="MF_01603"/>
    </source>
</evidence>
<dbReference type="EC" id="2.7.7.70" evidence="11"/>
<comment type="pathway">
    <text evidence="11">Nucleotide-sugar biosynthesis; ADP-L-glycero-beta-D-manno-heptose biosynthesis; ADP-L-glycero-beta-D-manno-heptose from D-glycero-beta-D-manno-heptose 7-phosphate: step 3/4.</text>
</comment>
<dbReference type="CDD" id="cd01172">
    <property type="entry name" value="RfaE_like"/>
    <property type="match status" value="1"/>
</dbReference>
<dbReference type="AlphaFoldDB" id="A0AAJ5X1D1"/>
<protein>
    <recommendedName>
        <fullName evidence="11">Bifunctional protein HldE</fullName>
    </recommendedName>
    <domain>
        <recommendedName>
            <fullName evidence="11">D-beta-D-heptose 7-phosphate kinase</fullName>
            <ecNumber evidence="11">2.7.1.167</ecNumber>
        </recommendedName>
        <alternativeName>
            <fullName evidence="11">D-beta-D-heptose 7-phosphotransferase</fullName>
        </alternativeName>
        <alternativeName>
            <fullName evidence="11">D-glycero-beta-D-manno-heptose-7-phosphate kinase</fullName>
        </alternativeName>
    </domain>
    <domain>
        <recommendedName>
            <fullName evidence="11">D-beta-D-heptose 1-phosphate adenylyltransferase</fullName>
            <ecNumber evidence="11">2.7.7.70</ecNumber>
        </recommendedName>
        <alternativeName>
            <fullName evidence="11">D-glycero-beta-D-manno-heptose 1-phosphate adenylyltransferase</fullName>
        </alternativeName>
    </domain>
</protein>
<evidence type="ECO:0000256" key="2">
    <source>
        <dbReference type="ARBA" id="ARBA00003753"/>
    </source>
</evidence>
<dbReference type="InterPro" id="IPR011611">
    <property type="entry name" value="PfkB_dom"/>
</dbReference>
<dbReference type="GO" id="GO:0005524">
    <property type="term" value="F:ATP binding"/>
    <property type="evidence" value="ECO:0007669"/>
    <property type="project" value="UniProtKB-UniRule"/>
</dbReference>
<keyword evidence="6 11" id="KW-0418">Kinase</keyword>
<dbReference type="EMBL" id="CP119326">
    <property type="protein sequence ID" value="WEK39377.1"/>
    <property type="molecule type" value="Genomic_DNA"/>
</dbReference>
<dbReference type="Pfam" id="PF00294">
    <property type="entry name" value="PfkB"/>
    <property type="match status" value="1"/>
</dbReference>
<evidence type="ECO:0000256" key="10">
    <source>
        <dbReference type="ARBA" id="ARBA00047428"/>
    </source>
</evidence>
<dbReference type="InterPro" id="IPR014729">
    <property type="entry name" value="Rossmann-like_a/b/a_fold"/>
</dbReference>
<evidence type="ECO:0000313" key="15">
    <source>
        <dbReference type="Proteomes" id="UP001213664"/>
    </source>
</evidence>
<dbReference type="SUPFAM" id="SSF52374">
    <property type="entry name" value="Nucleotidylyl transferase"/>
    <property type="match status" value="1"/>
</dbReference>
<comment type="subunit">
    <text evidence="11">Homodimer.</text>
</comment>
<keyword evidence="5 11" id="KW-0547">Nucleotide-binding</keyword>
<dbReference type="InterPro" id="IPR011914">
    <property type="entry name" value="RfaE_dom_II"/>
</dbReference>
<feature type="binding site" evidence="11">
    <location>
        <begin position="200"/>
        <end position="203"/>
    </location>
    <ligand>
        <name>ATP</name>
        <dbReference type="ChEBI" id="CHEBI:30616"/>
    </ligand>
</feature>
<reference evidence="14" key="1">
    <citation type="submission" date="2023-03" db="EMBL/GenBank/DDBJ databases">
        <title>Andean soil-derived lignocellulolytic bacterial consortium as a source of novel taxa and putative plastic-active enzymes.</title>
        <authorList>
            <person name="Diaz-Garcia L."/>
            <person name="Chuvochina M."/>
            <person name="Feuerriegel G."/>
            <person name="Bunk B."/>
            <person name="Sproer C."/>
            <person name="Streit W.R."/>
            <person name="Rodriguez L.M."/>
            <person name="Overmann J."/>
            <person name="Jimenez D.J."/>
        </authorList>
    </citation>
    <scope>NUCLEOTIDE SEQUENCE</scope>
    <source>
        <strain evidence="14">MAG 833</strain>
    </source>
</reference>
<evidence type="ECO:0000256" key="4">
    <source>
        <dbReference type="ARBA" id="ARBA00022695"/>
    </source>
</evidence>
<dbReference type="GO" id="GO:0016773">
    <property type="term" value="F:phosphotransferase activity, alcohol group as acceptor"/>
    <property type="evidence" value="ECO:0007669"/>
    <property type="project" value="InterPro"/>
</dbReference>
<feature type="domain" description="Carbohydrate kinase PfkB" evidence="12">
    <location>
        <begin position="21"/>
        <end position="310"/>
    </location>
</feature>
<dbReference type="GO" id="GO:0033785">
    <property type="term" value="F:heptose 7-phosphate kinase activity"/>
    <property type="evidence" value="ECO:0007669"/>
    <property type="project" value="UniProtKB-UniRule"/>
</dbReference>
<comment type="pathway">
    <text evidence="11">Nucleotide-sugar biosynthesis; ADP-L-glycero-beta-D-manno-heptose biosynthesis; ADP-L-glycero-beta-D-manno-heptose from D-glycero-beta-D-manno-heptose 7-phosphate: step 1/4.</text>
</comment>
<comment type="catalytic activity">
    <reaction evidence="11">
        <text>D-glycero-beta-D-manno-heptose 7-phosphate + ATP = D-glycero-beta-D-manno-heptose 1,7-bisphosphate + ADP + H(+)</text>
        <dbReference type="Rhea" id="RHEA:27473"/>
        <dbReference type="ChEBI" id="CHEBI:15378"/>
        <dbReference type="ChEBI" id="CHEBI:30616"/>
        <dbReference type="ChEBI" id="CHEBI:60204"/>
        <dbReference type="ChEBI" id="CHEBI:60208"/>
        <dbReference type="ChEBI" id="CHEBI:456216"/>
        <dbReference type="EC" id="2.7.1.167"/>
    </reaction>
</comment>
<evidence type="ECO:0000259" key="13">
    <source>
        <dbReference type="Pfam" id="PF01467"/>
    </source>
</evidence>
<proteinExistence type="inferred from homology"/>
<accession>A0AAJ5X1D1</accession>
<name>A0AAJ5X1D1_9CAUL</name>
<feature type="region of interest" description="Ribokinase" evidence="11">
    <location>
        <begin position="1"/>
        <end position="324"/>
    </location>
</feature>
<dbReference type="Proteomes" id="UP001213664">
    <property type="component" value="Chromosome"/>
</dbReference>
<keyword evidence="7 11" id="KW-0067">ATP-binding</keyword>
<dbReference type="HAMAP" id="MF_01603">
    <property type="entry name" value="HldE"/>
    <property type="match status" value="1"/>
</dbReference>
<dbReference type="GO" id="GO:0005829">
    <property type="term" value="C:cytosol"/>
    <property type="evidence" value="ECO:0007669"/>
    <property type="project" value="TreeGrafter"/>
</dbReference>
<feature type="region of interest" description="Cytidylyltransferase" evidence="11">
    <location>
        <begin position="352"/>
        <end position="493"/>
    </location>
</feature>
<dbReference type="GO" id="GO:0033786">
    <property type="term" value="F:heptose-1-phosphate adenylyltransferase activity"/>
    <property type="evidence" value="ECO:0007669"/>
    <property type="project" value="UniProtKB-UniRule"/>
</dbReference>
<dbReference type="InterPro" id="IPR023030">
    <property type="entry name" value="Bifunc_HldE"/>
</dbReference>
<evidence type="ECO:0000256" key="8">
    <source>
        <dbReference type="ARBA" id="ARBA00023268"/>
    </source>
</evidence>
<dbReference type="InterPro" id="IPR011913">
    <property type="entry name" value="RfaE_dom_I"/>
</dbReference>
<dbReference type="Gene3D" id="3.40.50.620">
    <property type="entry name" value="HUPs"/>
    <property type="match status" value="1"/>
</dbReference>
<comment type="similarity">
    <text evidence="11">In the N-terminal section; belongs to the carbohydrate kinase PfkB family.</text>
</comment>
<dbReference type="EC" id="2.7.1.167" evidence="11"/>
<dbReference type="PANTHER" id="PTHR46969:SF1">
    <property type="entry name" value="BIFUNCTIONAL PROTEIN HLDE"/>
    <property type="match status" value="1"/>
</dbReference>
<dbReference type="NCBIfam" id="TIGR02199">
    <property type="entry name" value="rfaE_dom_II"/>
    <property type="match status" value="1"/>
</dbReference>